<dbReference type="InterPro" id="IPR056808">
    <property type="entry name" value="HTH_AAA"/>
</dbReference>
<evidence type="ECO:0000313" key="3">
    <source>
        <dbReference type="EMBL" id="PRT53452.1"/>
    </source>
</evidence>
<dbReference type="RefSeq" id="XP_024663398.1">
    <property type="nucleotide sequence ID" value="XM_024807630.1"/>
</dbReference>
<dbReference type="SUPFAM" id="SSF52540">
    <property type="entry name" value="P-loop containing nucleoside triphosphate hydrolases"/>
    <property type="match status" value="1"/>
</dbReference>
<sequence>MFRLWGGISRNLGRSFSTTRRLRFLPGAATPFEQEEEQRESQGNSSNGSRQILLKAGETAAVMIASLALLGLAGLCYHRGYLWHTHRKVSMAFDGWDEDLRAYYKARQAASLCDWVERDQQQLVDDIVSGKLIGRYYMLFGEKGTGKTSMMLSALAKVENFNVVSVEAHADPEIFRIRLGKALNFEFFEDYLGSLFSIRGPRENTAIMDIERALTVLEQVAILRKRKTKRPLVVIINSAHLIRDDEEGRNLVELLQQKAETLSGLGLATVVFNSDDYWLYERLKKLGTRLDVIATADFSRSQAIQLIKSSRARYFGQNISDIEAATVYHLVGGRAQHIAAVTLHKDMIQACHKLIDKEKQWFLNQCGLLGEDMDDDVMESGKFSTSAMTLAREMVRIYNHNISTASPMSDAEDPVPKIPLWRARQIMTRPDYIQDYDNLNIFTLDSYSRVKPDSMVMMHAFNEIASMPGFDELLEETMDRVAAIESLGRTREIVLKDLVEGGKYKFDGKYIQLEAPEENDHDDGDGHLLLDEGDRFYWKRRVPKGLLNSSKRHEPSH</sequence>
<dbReference type="EMBL" id="NDIQ01000001">
    <property type="protein sequence ID" value="PRT53452.1"/>
    <property type="molecule type" value="Genomic_DNA"/>
</dbReference>
<dbReference type="CDD" id="cd00882">
    <property type="entry name" value="Ras_like_GTPase"/>
    <property type="match status" value="1"/>
</dbReference>
<dbReference type="AlphaFoldDB" id="A0A2T0FEM4"/>
<feature type="domain" description="AAA protein C-terminal winged helix" evidence="2">
    <location>
        <begin position="364"/>
        <end position="485"/>
    </location>
</feature>
<dbReference type="InterPro" id="IPR027417">
    <property type="entry name" value="P-loop_NTPase"/>
</dbReference>
<accession>A0A2T0FEM4</accession>
<dbReference type="Pfam" id="PF24913">
    <property type="entry name" value="WHD_AAA_fung"/>
    <property type="match status" value="1"/>
</dbReference>
<dbReference type="PANTHER" id="PTHR36168">
    <property type="entry name" value="CHROMOSOME 1, WHOLE GENOME SHOTGUN SEQUENCE"/>
    <property type="match status" value="1"/>
</dbReference>
<proteinExistence type="predicted"/>
<dbReference type="Proteomes" id="UP000238350">
    <property type="component" value="Unassembled WGS sequence"/>
</dbReference>
<dbReference type="InterPro" id="IPR041664">
    <property type="entry name" value="AAA_16"/>
</dbReference>
<dbReference type="PANTHER" id="PTHR36168:SF1">
    <property type="entry name" value="ORC1-LIKE AAA ATPASE DOMAIN-CONTAINING PROTEIN"/>
    <property type="match status" value="1"/>
</dbReference>
<reference evidence="3 4" key="1">
    <citation type="submission" date="2017-04" db="EMBL/GenBank/DDBJ databases">
        <title>Genome sequencing of [Candida] sorbophila.</title>
        <authorList>
            <person name="Ahn J.O."/>
        </authorList>
    </citation>
    <scope>NUCLEOTIDE SEQUENCE [LARGE SCALE GENOMIC DNA]</scope>
    <source>
        <strain evidence="3 4">DS02</strain>
    </source>
</reference>
<dbReference type="OrthoDB" id="511599at2759"/>
<comment type="caution">
    <text evidence="3">The sequence shown here is derived from an EMBL/GenBank/DDBJ whole genome shotgun (WGS) entry which is preliminary data.</text>
</comment>
<evidence type="ECO:0000313" key="4">
    <source>
        <dbReference type="Proteomes" id="UP000238350"/>
    </source>
</evidence>
<dbReference type="STRING" id="45607.A0A2T0FEM4"/>
<gene>
    <name evidence="3" type="ORF">B9G98_01072</name>
</gene>
<dbReference type="Pfam" id="PF13191">
    <property type="entry name" value="AAA_16"/>
    <property type="match status" value="1"/>
</dbReference>
<organism evidence="3 4">
    <name type="scientific">Wickerhamiella sorbophila</name>
    <dbReference type="NCBI Taxonomy" id="45607"/>
    <lineage>
        <taxon>Eukaryota</taxon>
        <taxon>Fungi</taxon>
        <taxon>Dikarya</taxon>
        <taxon>Ascomycota</taxon>
        <taxon>Saccharomycotina</taxon>
        <taxon>Dipodascomycetes</taxon>
        <taxon>Dipodascales</taxon>
        <taxon>Trichomonascaceae</taxon>
        <taxon>Wickerhamiella</taxon>
    </lineage>
</organism>
<protein>
    <recommendedName>
        <fullName evidence="5">ATPase domain-containing protein</fullName>
    </recommendedName>
</protein>
<dbReference type="Gene3D" id="3.40.50.300">
    <property type="entry name" value="P-loop containing nucleotide triphosphate hydrolases"/>
    <property type="match status" value="1"/>
</dbReference>
<evidence type="ECO:0008006" key="5">
    <source>
        <dbReference type="Google" id="ProtNLM"/>
    </source>
</evidence>
<evidence type="ECO:0000259" key="2">
    <source>
        <dbReference type="Pfam" id="PF24913"/>
    </source>
</evidence>
<feature type="domain" description="Orc1-like AAA ATPase" evidence="1">
    <location>
        <begin position="116"/>
        <end position="261"/>
    </location>
</feature>
<evidence type="ECO:0000259" key="1">
    <source>
        <dbReference type="Pfam" id="PF13191"/>
    </source>
</evidence>
<name>A0A2T0FEM4_9ASCO</name>
<dbReference type="GeneID" id="36514821"/>
<keyword evidence="4" id="KW-1185">Reference proteome</keyword>